<protein>
    <submittedName>
        <fullName evidence="2">Uncharacterized protein</fullName>
    </submittedName>
</protein>
<sequence>MDDQSFTWFTPAQLKEKVQNQDFRENLLKYLEDVVKEDLDPFRDESDDGTSTASDNSASIREETLEVQDDETHIEIVTTGIPTSLF</sequence>
<evidence type="ECO:0000256" key="1">
    <source>
        <dbReference type="SAM" id="MobiDB-lite"/>
    </source>
</evidence>
<gene>
    <name evidence="3" type="ORF">JXQ802_LOCUS44455</name>
    <name evidence="2" type="ORF">PYM288_LOCUS29046</name>
</gene>
<feature type="region of interest" description="Disordered" evidence="1">
    <location>
        <begin position="39"/>
        <end position="70"/>
    </location>
</feature>
<feature type="compositionally biased region" description="Basic and acidic residues" evidence="1">
    <location>
        <begin position="60"/>
        <end position="70"/>
    </location>
</feature>
<name>A0A815CHF0_9BILA</name>
<dbReference type="EMBL" id="CAJNOH010002282">
    <property type="protein sequence ID" value="CAF1284247.1"/>
    <property type="molecule type" value="Genomic_DNA"/>
</dbReference>
<evidence type="ECO:0000313" key="5">
    <source>
        <dbReference type="Proteomes" id="UP000663870"/>
    </source>
</evidence>
<keyword evidence="5" id="KW-1185">Reference proteome</keyword>
<evidence type="ECO:0000313" key="2">
    <source>
        <dbReference type="EMBL" id="CAF1284247.1"/>
    </source>
</evidence>
<accession>A0A815CHF0</accession>
<reference evidence="2" key="1">
    <citation type="submission" date="2021-02" db="EMBL/GenBank/DDBJ databases">
        <authorList>
            <person name="Nowell W R."/>
        </authorList>
    </citation>
    <scope>NUCLEOTIDE SEQUENCE</scope>
</reference>
<dbReference type="AlphaFoldDB" id="A0A815CHF0"/>
<proteinExistence type="predicted"/>
<dbReference type="Proteomes" id="UP000663854">
    <property type="component" value="Unassembled WGS sequence"/>
</dbReference>
<dbReference type="Proteomes" id="UP000663870">
    <property type="component" value="Unassembled WGS sequence"/>
</dbReference>
<comment type="caution">
    <text evidence="2">The sequence shown here is derived from an EMBL/GenBank/DDBJ whole genome shotgun (WGS) entry which is preliminary data.</text>
</comment>
<feature type="compositionally biased region" description="Polar residues" evidence="1">
    <location>
        <begin position="49"/>
        <end position="59"/>
    </location>
</feature>
<dbReference type="EMBL" id="CAJNOL010003430">
    <property type="protein sequence ID" value="CAF1562256.1"/>
    <property type="molecule type" value="Genomic_DNA"/>
</dbReference>
<evidence type="ECO:0000313" key="4">
    <source>
        <dbReference type="Proteomes" id="UP000663854"/>
    </source>
</evidence>
<evidence type="ECO:0000313" key="3">
    <source>
        <dbReference type="EMBL" id="CAF1562256.1"/>
    </source>
</evidence>
<organism evidence="2 4">
    <name type="scientific">Rotaria sordida</name>
    <dbReference type="NCBI Taxonomy" id="392033"/>
    <lineage>
        <taxon>Eukaryota</taxon>
        <taxon>Metazoa</taxon>
        <taxon>Spiralia</taxon>
        <taxon>Gnathifera</taxon>
        <taxon>Rotifera</taxon>
        <taxon>Eurotatoria</taxon>
        <taxon>Bdelloidea</taxon>
        <taxon>Philodinida</taxon>
        <taxon>Philodinidae</taxon>
        <taxon>Rotaria</taxon>
    </lineage>
</organism>